<feature type="active site" description="Nucleophile" evidence="4">
    <location>
        <position position="38"/>
    </location>
</feature>
<keyword evidence="2 4" id="KW-0442">Lipid degradation</keyword>
<evidence type="ECO:0000259" key="5">
    <source>
        <dbReference type="PROSITE" id="PS51635"/>
    </source>
</evidence>
<dbReference type="GO" id="GO:0016787">
    <property type="term" value="F:hydrolase activity"/>
    <property type="evidence" value="ECO:0007669"/>
    <property type="project" value="UniProtKB-UniRule"/>
</dbReference>
<evidence type="ECO:0000256" key="3">
    <source>
        <dbReference type="ARBA" id="ARBA00023098"/>
    </source>
</evidence>
<comment type="caution">
    <text evidence="6">The sequence shown here is derived from an EMBL/GenBank/DDBJ whole genome shotgun (WGS) entry which is preliminary data.</text>
</comment>
<name>A0A4R3Z4I4_9FIRM</name>
<sequence length="430" mass="49682">MKRAVVLAGGGSKGAYEAGYMRALKELGIDYQIVTGTSIGALNGCLLAQNDQQAMEDLWENLDISKVFAGGFSPDFNFDLDTMLDQSNLVVSFFKSYLKEKGADITPLKELIRGLLKEDQLLSSPIDFGLCTVHYPSLKPLLITKSEMEKEYIFDYLIASASCFPVFPTHNFQNQSFIDGGYYDNVPVDLALDMGADEVIVVDMHEEATHKHYLNRPHIIYTTPYVDLGGFMDFSKDALQRNMRIGYQTAMKYFGNLVGVQYTFEQFETPLFHEFYKEVLYLERYMRSLLRNDSAGNLVYKYMESHKEQPLDEKDYLYVTLDWLGQLLTKDPSYVYQFDIFVDDLLKDFEEYMDPDFQMLSLRLADDISRTFSNISKKGIIGRFLHAMLYPEEEKMDISKFLTLFSKEVIQAKLLYMLFQEKNNLKQEKE</sequence>
<proteinExistence type="predicted"/>
<evidence type="ECO:0000256" key="4">
    <source>
        <dbReference type="PROSITE-ProRule" id="PRU01161"/>
    </source>
</evidence>
<dbReference type="InterPro" id="IPR002641">
    <property type="entry name" value="PNPLA_dom"/>
</dbReference>
<feature type="short sequence motif" description="DGA/G" evidence="4">
    <location>
        <begin position="179"/>
        <end position="181"/>
    </location>
</feature>
<feature type="domain" description="PNPLA" evidence="5">
    <location>
        <begin position="5"/>
        <end position="192"/>
    </location>
</feature>
<dbReference type="RefSeq" id="WP_066449368.1">
    <property type="nucleotide sequence ID" value="NZ_JADMQS010000023.1"/>
</dbReference>
<dbReference type="PROSITE" id="PS51635">
    <property type="entry name" value="PNPLA"/>
    <property type="match status" value="1"/>
</dbReference>
<dbReference type="Proteomes" id="UP000295515">
    <property type="component" value="Unassembled WGS sequence"/>
</dbReference>
<dbReference type="GO" id="GO:0016042">
    <property type="term" value="P:lipid catabolic process"/>
    <property type="evidence" value="ECO:0007669"/>
    <property type="project" value="UniProtKB-UniRule"/>
</dbReference>
<evidence type="ECO:0000313" key="6">
    <source>
        <dbReference type="EMBL" id="TCW00956.1"/>
    </source>
</evidence>
<feature type="short sequence motif" description="GXSXG" evidence="4">
    <location>
        <begin position="36"/>
        <end position="40"/>
    </location>
</feature>
<organism evidence="6 7">
    <name type="scientific">Longibaculum muris</name>
    <dbReference type="NCBI Taxonomy" id="1796628"/>
    <lineage>
        <taxon>Bacteria</taxon>
        <taxon>Bacillati</taxon>
        <taxon>Bacillota</taxon>
        <taxon>Erysipelotrichia</taxon>
        <taxon>Erysipelotrichales</taxon>
        <taxon>Coprobacillaceae</taxon>
        <taxon>Longibaculum</taxon>
    </lineage>
</organism>
<evidence type="ECO:0000256" key="1">
    <source>
        <dbReference type="ARBA" id="ARBA00022801"/>
    </source>
</evidence>
<dbReference type="InterPro" id="IPR016035">
    <property type="entry name" value="Acyl_Trfase/lysoPLipase"/>
</dbReference>
<feature type="active site" description="Proton acceptor" evidence="4">
    <location>
        <position position="179"/>
    </location>
</feature>
<keyword evidence="1 4" id="KW-0378">Hydrolase</keyword>
<feature type="short sequence motif" description="GXGXXG" evidence="4">
    <location>
        <begin position="9"/>
        <end position="14"/>
    </location>
</feature>
<protein>
    <submittedName>
        <fullName evidence="6">NTE family protein</fullName>
    </submittedName>
</protein>
<keyword evidence="3 4" id="KW-0443">Lipid metabolism</keyword>
<dbReference type="CDD" id="cd07209">
    <property type="entry name" value="Pat_hypo_Ecoli_Z1214_like"/>
    <property type="match status" value="1"/>
</dbReference>
<dbReference type="EMBL" id="SMCQ01000005">
    <property type="protein sequence ID" value="TCW00956.1"/>
    <property type="molecule type" value="Genomic_DNA"/>
</dbReference>
<dbReference type="GeneID" id="98914875"/>
<dbReference type="SUPFAM" id="SSF52151">
    <property type="entry name" value="FabD/lysophospholipase-like"/>
    <property type="match status" value="1"/>
</dbReference>
<dbReference type="PANTHER" id="PTHR14226:SF29">
    <property type="entry name" value="NEUROPATHY TARGET ESTERASE SWS"/>
    <property type="match status" value="1"/>
</dbReference>
<gene>
    <name evidence="6" type="ORF">EDD60_10549</name>
</gene>
<dbReference type="Gene3D" id="3.40.1090.10">
    <property type="entry name" value="Cytosolic phospholipase A2 catalytic domain"/>
    <property type="match status" value="2"/>
</dbReference>
<dbReference type="AlphaFoldDB" id="A0A4R3Z4I4"/>
<keyword evidence="7" id="KW-1185">Reference proteome</keyword>
<evidence type="ECO:0000313" key="7">
    <source>
        <dbReference type="Proteomes" id="UP000295515"/>
    </source>
</evidence>
<dbReference type="PANTHER" id="PTHR14226">
    <property type="entry name" value="NEUROPATHY TARGET ESTERASE/SWISS CHEESE D.MELANOGASTER"/>
    <property type="match status" value="1"/>
</dbReference>
<dbReference type="Pfam" id="PF01734">
    <property type="entry name" value="Patatin"/>
    <property type="match status" value="1"/>
</dbReference>
<evidence type="ECO:0000256" key="2">
    <source>
        <dbReference type="ARBA" id="ARBA00022963"/>
    </source>
</evidence>
<accession>A0A4R3Z4I4</accession>
<dbReference type="InterPro" id="IPR050301">
    <property type="entry name" value="NTE"/>
</dbReference>
<reference evidence="6 7" key="1">
    <citation type="submission" date="2019-03" db="EMBL/GenBank/DDBJ databases">
        <title>Genomic Encyclopedia of Type Strains, Phase IV (KMG-IV): sequencing the most valuable type-strain genomes for metagenomic binning, comparative biology and taxonomic classification.</title>
        <authorList>
            <person name="Goeker M."/>
        </authorList>
    </citation>
    <scope>NUCLEOTIDE SEQUENCE [LARGE SCALE GENOMIC DNA]</scope>
    <source>
        <strain evidence="6 7">DSM 29487</strain>
    </source>
</reference>